<dbReference type="Pfam" id="PF00646">
    <property type="entry name" value="F-box"/>
    <property type="match status" value="1"/>
</dbReference>
<dbReference type="Gramene" id="Kaladp0068s0231.2.v1.1">
    <property type="protein sequence ID" value="Kaladp0068s0231.2.v1.1.CDS.1"/>
    <property type="gene ID" value="Kaladp0068s0231.v1.1"/>
</dbReference>
<dbReference type="InterPro" id="IPR001810">
    <property type="entry name" value="F-box_dom"/>
</dbReference>
<dbReference type="EnsemblPlants" id="Kaladp0068s0231.1.v1.1">
    <property type="protein sequence ID" value="Kaladp0068s0231.1.v1.1.CDS.1"/>
    <property type="gene ID" value="Kaladp0068s0231.v1.1"/>
</dbReference>
<organism evidence="2 3">
    <name type="scientific">Kalanchoe fedtschenkoi</name>
    <name type="common">Lavender scallops</name>
    <name type="synonym">South American air plant</name>
    <dbReference type="NCBI Taxonomy" id="63787"/>
    <lineage>
        <taxon>Eukaryota</taxon>
        <taxon>Viridiplantae</taxon>
        <taxon>Streptophyta</taxon>
        <taxon>Embryophyta</taxon>
        <taxon>Tracheophyta</taxon>
        <taxon>Spermatophyta</taxon>
        <taxon>Magnoliopsida</taxon>
        <taxon>eudicotyledons</taxon>
        <taxon>Gunneridae</taxon>
        <taxon>Pentapetalae</taxon>
        <taxon>Saxifragales</taxon>
        <taxon>Crassulaceae</taxon>
        <taxon>Kalanchoe</taxon>
    </lineage>
</organism>
<dbReference type="Gramene" id="Kaladp0068s0231.1.v1.1">
    <property type="protein sequence ID" value="Kaladp0068s0231.1.v1.1.CDS.1"/>
    <property type="gene ID" value="Kaladp0068s0231.v1.1"/>
</dbReference>
<dbReference type="EnsemblPlants" id="Kaladp0068s0231.2.v1.1">
    <property type="protein sequence ID" value="Kaladp0068s0231.2.v1.1.CDS.1"/>
    <property type="gene ID" value="Kaladp0068s0231.v1.1"/>
</dbReference>
<sequence>MSNKKVWTDRFSNLPDDTVDLILDNLNLEEVIRTRVLSTRWNGCWKRLRKIDFSKDLVEKLIQGREHDLNRVVDSILP</sequence>
<evidence type="ECO:0000313" key="3">
    <source>
        <dbReference type="Proteomes" id="UP000594263"/>
    </source>
</evidence>
<dbReference type="SUPFAM" id="SSF81383">
    <property type="entry name" value="F-box domain"/>
    <property type="match status" value="1"/>
</dbReference>
<dbReference type="AlphaFoldDB" id="A0A7N1A0V5"/>
<protein>
    <recommendedName>
        <fullName evidence="1">F-box domain-containing protein</fullName>
    </recommendedName>
</protein>
<name>A0A7N1A0V5_KALFE</name>
<accession>A0A7N1A0V5</accession>
<keyword evidence="3" id="KW-1185">Reference proteome</keyword>
<dbReference type="Proteomes" id="UP000594263">
    <property type="component" value="Unplaced"/>
</dbReference>
<reference evidence="2" key="1">
    <citation type="submission" date="2021-01" db="UniProtKB">
        <authorList>
            <consortium name="EnsemblPlants"/>
        </authorList>
    </citation>
    <scope>IDENTIFICATION</scope>
</reference>
<dbReference type="PANTHER" id="PTHR32212:SF451">
    <property type="entry name" value="F-BOX DOMAIN-CONTAINING PROTEIN"/>
    <property type="match status" value="1"/>
</dbReference>
<dbReference type="InterPro" id="IPR036047">
    <property type="entry name" value="F-box-like_dom_sf"/>
</dbReference>
<evidence type="ECO:0000259" key="1">
    <source>
        <dbReference type="Pfam" id="PF00646"/>
    </source>
</evidence>
<dbReference type="PANTHER" id="PTHR32212">
    <property type="entry name" value="CYCLIN-LIKE F-BOX"/>
    <property type="match status" value="1"/>
</dbReference>
<evidence type="ECO:0000313" key="2">
    <source>
        <dbReference type="EnsemblPlants" id="Kaladp0068s0231.1.v1.1.CDS.1"/>
    </source>
</evidence>
<proteinExistence type="predicted"/>
<feature type="domain" description="F-box" evidence="1">
    <location>
        <begin position="11"/>
        <end position="50"/>
    </location>
</feature>